<evidence type="ECO:0000313" key="4">
    <source>
        <dbReference type="Proteomes" id="UP001562354"/>
    </source>
</evidence>
<sequence length="460" mass="51361">MSATAPTQLSYEDSLSSQYLTSSISSLSSARAQSSWTAKTYRRAAHLFLTRRLYEALTTIEPVISHPDTGSDAFGADGAPLVPIATASTNTRVKVWSFYLTLLNAIIELGPEEGKLAFGSSRWRALAAKARDGTVWDEVVRLGYREDEGAVDGEVVVNMATLLLTHMPSQRLNQTKLETFLSASSDPASRLAAHLEASQDSVRGQSPSRHAAGTSTPRDLNTRLKLLELYTLHILPQNGDWEYARDFINMSETLDEERRDAFLNALNTLKEEKEHDAIREKELRKRQEEEMQQRRQEDDRRQKAEAEAAEQQSKKLHGQKRRASRDTLPPSNHPPSSSHPSKAPPDGRRQEPQNHGNNNSSNKRNPSSKPRPPSKPSSSSHSSIYRSAASILSLMQSAAHNARHTVFHNPMALLRFFLFILAFAIAFGSREARERVRRLVGGAWDKVRRTVGMGVKVSYI</sequence>
<feature type="compositionally biased region" description="Low complexity" evidence="1">
    <location>
        <begin position="357"/>
        <end position="368"/>
    </location>
</feature>
<dbReference type="CDD" id="cd22249">
    <property type="entry name" value="UDM1_RNF168_RNF169-like"/>
    <property type="match status" value="1"/>
</dbReference>
<evidence type="ECO:0000256" key="1">
    <source>
        <dbReference type="SAM" id="MobiDB-lite"/>
    </source>
</evidence>
<proteinExistence type="predicted"/>
<dbReference type="Proteomes" id="UP001562354">
    <property type="component" value="Unassembled WGS sequence"/>
</dbReference>
<protein>
    <recommendedName>
        <fullName evidence="5">Peroxin 26</fullName>
    </recommendedName>
</protein>
<organism evidence="3 4">
    <name type="scientific">Neodothiora populina</name>
    <dbReference type="NCBI Taxonomy" id="2781224"/>
    <lineage>
        <taxon>Eukaryota</taxon>
        <taxon>Fungi</taxon>
        <taxon>Dikarya</taxon>
        <taxon>Ascomycota</taxon>
        <taxon>Pezizomycotina</taxon>
        <taxon>Dothideomycetes</taxon>
        <taxon>Dothideomycetidae</taxon>
        <taxon>Dothideales</taxon>
        <taxon>Dothioraceae</taxon>
        <taxon>Neodothiora</taxon>
    </lineage>
</organism>
<feature type="compositionally biased region" description="Basic and acidic residues" evidence="1">
    <location>
        <begin position="285"/>
        <end position="306"/>
    </location>
</feature>
<feature type="compositionally biased region" description="Polar residues" evidence="1">
    <location>
        <begin position="198"/>
        <end position="218"/>
    </location>
</feature>
<dbReference type="EMBL" id="JBFMKM010000009">
    <property type="protein sequence ID" value="KAL1303850.1"/>
    <property type="molecule type" value="Genomic_DNA"/>
</dbReference>
<reference evidence="3 4" key="1">
    <citation type="submission" date="2024-07" db="EMBL/GenBank/DDBJ databases">
        <title>Draft sequence of the Neodothiora populina.</title>
        <authorList>
            <person name="Drown D.D."/>
            <person name="Schuette U.S."/>
            <person name="Buechlein A.B."/>
            <person name="Rusch D.R."/>
            <person name="Winton L.W."/>
            <person name="Adams G.A."/>
        </authorList>
    </citation>
    <scope>NUCLEOTIDE SEQUENCE [LARGE SCALE GENOMIC DNA]</scope>
    <source>
        <strain evidence="3 4">CPC 39397</strain>
    </source>
</reference>
<dbReference type="RefSeq" id="XP_069200125.1">
    <property type="nucleotide sequence ID" value="XM_069342614.1"/>
</dbReference>
<feature type="region of interest" description="Disordered" evidence="1">
    <location>
        <begin position="196"/>
        <end position="218"/>
    </location>
</feature>
<name>A0ABR3PDQ9_9PEZI</name>
<accession>A0ABR3PDQ9</accession>
<dbReference type="GeneID" id="95974009"/>
<evidence type="ECO:0000256" key="2">
    <source>
        <dbReference type="SAM" id="Phobius"/>
    </source>
</evidence>
<feature type="transmembrane region" description="Helical" evidence="2">
    <location>
        <begin position="412"/>
        <end position="429"/>
    </location>
</feature>
<evidence type="ECO:0000313" key="3">
    <source>
        <dbReference type="EMBL" id="KAL1303850.1"/>
    </source>
</evidence>
<evidence type="ECO:0008006" key="5">
    <source>
        <dbReference type="Google" id="ProtNLM"/>
    </source>
</evidence>
<keyword evidence="4" id="KW-1185">Reference proteome</keyword>
<comment type="caution">
    <text evidence="3">The sequence shown here is derived from an EMBL/GenBank/DDBJ whole genome shotgun (WGS) entry which is preliminary data.</text>
</comment>
<keyword evidence="2" id="KW-1133">Transmembrane helix</keyword>
<keyword evidence="2" id="KW-0812">Transmembrane</keyword>
<gene>
    <name evidence="3" type="ORF">AAFC00_000306</name>
</gene>
<feature type="compositionally biased region" description="Basic residues" evidence="1">
    <location>
        <begin position="314"/>
        <end position="323"/>
    </location>
</feature>
<keyword evidence="2" id="KW-0472">Membrane</keyword>
<feature type="region of interest" description="Disordered" evidence="1">
    <location>
        <begin position="285"/>
        <end position="384"/>
    </location>
</feature>